<evidence type="ECO:0000256" key="6">
    <source>
        <dbReference type="ARBA" id="ARBA00023136"/>
    </source>
</evidence>
<gene>
    <name evidence="9" type="ORF">EDS130_LOCUS12889</name>
</gene>
<protein>
    <submittedName>
        <fullName evidence="9">Uncharacterized protein</fullName>
    </submittedName>
</protein>
<dbReference type="GO" id="GO:0016020">
    <property type="term" value="C:membrane"/>
    <property type="evidence" value="ECO:0007669"/>
    <property type="project" value="UniProtKB-SubCell"/>
</dbReference>
<reference evidence="9" key="1">
    <citation type="submission" date="2021-02" db="EMBL/GenBank/DDBJ databases">
        <authorList>
            <person name="Nowell W R."/>
        </authorList>
    </citation>
    <scope>NUCLEOTIDE SEQUENCE</scope>
</reference>
<sequence>MASHNYHQGPSAPPMYPEVGGTTRPIPPVRLEYQQSAQDENLLPPTPPIRMDDPSAHRTINTRLRRNDQERTTGDLNVETTCNYNSYATKKTIAMMLLLLAIITSNAMQLRTLILQKQHDRIWIASLVLVSMSIVIQLGLSFLLYLLIKMVLIVVMNVVINIFMLTTNPKSFLDTRSLEILQQAQTQ</sequence>
<dbReference type="OrthoDB" id="6114058at2759"/>
<keyword evidence="3 8" id="KW-0812">Transmembrane</keyword>
<comment type="subcellular location">
    <subcellularLocation>
        <location evidence="1">Membrane</location>
        <topology evidence="1">Multi-pass membrane protein</topology>
    </subcellularLocation>
</comment>
<dbReference type="PANTHER" id="PTHR12316:SF17">
    <property type="entry name" value="NINJURIN C, ISOFORM D"/>
    <property type="match status" value="1"/>
</dbReference>
<dbReference type="EMBL" id="CAJNOJ010000050">
    <property type="protein sequence ID" value="CAF0961779.1"/>
    <property type="molecule type" value="Genomic_DNA"/>
</dbReference>
<proteinExistence type="inferred from homology"/>
<feature type="transmembrane region" description="Helical" evidence="8">
    <location>
        <begin position="122"/>
        <end position="140"/>
    </location>
</feature>
<keyword evidence="5 8" id="KW-1133">Transmembrane helix</keyword>
<comment type="caution">
    <text evidence="9">The sequence shown here is derived from an EMBL/GenBank/DDBJ whole genome shotgun (WGS) entry which is preliminary data.</text>
</comment>
<feature type="transmembrane region" description="Helical" evidence="8">
    <location>
        <begin position="146"/>
        <end position="166"/>
    </location>
</feature>
<dbReference type="AlphaFoldDB" id="A0A814E1S7"/>
<dbReference type="Proteomes" id="UP000663852">
    <property type="component" value="Unassembled WGS sequence"/>
</dbReference>
<evidence type="ECO:0000256" key="4">
    <source>
        <dbReference type="ARBA" id="ARBA00022889"/>
    </source>
</evidence>
<evidence type="ECO:0000256" key="3">
    <source>
        <dbReference type="ARBA" id="ARBA00022692"/>
    </source>
</evidence>
<evidence type="ECO:0000256" key="7">
    <source>
        <dbReference type="SAM" id="MobiDB-lite"/>
    </source>
</evidence>
<dbReference type="PANTHER" id="PTHR12316">
    <property type="entry name" value="NINJURIN-RELATED"/>
    <property type="match status" value="1"/>
</dbReference>
<keyword evidence="4" id="KW-0130">Cell adhesion</keyword>
<evidence type="ECO:0000313" key="10">
    <source>
        <dbReference type="Proteomes" id="UP000663852"/>
    </source>
</evidence>
<comment type="similarity">
    <text evidence="2">Belongs to the ninjurin family.</text>
</comment>
<evidence type="ECO:0000256" key="5">
    <source>
        <dbReference type="ARBA" id="ARBA00022989"/>
    </source>
</evidence>
<keyword evidence="6 8" id="KW-0472">Membrane</keyword>
<dbReference type="GO" id="GO:0007155">
    <property type="term" value="P:cell adhesion"/>
    <property type="evidence" value="ECO:0007669"/>
    <property type="project" value="UniProtKB-KW"/>
</dbReference>
<feature type="transmembrane region" description="Helical" evidence="8">
    <location>
        <begin position="93"/>
        <end position="110"/>
    </location>
</feature>
<feature type="region of interest" description="Disordered" evidence="7">
    <location>
        <begin position="1"/>
        <end position="55"/>
    </location>
</feature>
<evidence type="ECO:0000256" key="2">
    <source>
        <dbReference type="ARBA" id="ARBA00008141"/>
    </source>
</evidence>
<evidence type="ECO:0000313" key="9">
    <source>
        <dbReference type="EMBL" id="CAF0961779.1"/>
    </source>
</evidence>
<evidence type="ECO:0000256" key="8">
    <source>
        <dbReference type="SAM" id="Phobius"/>
    </source>
</evidence>
<dbReference type="InterPro" id="IPR007007">
    <property type="entry name" value="Ninjurin"/>
</dbReference>
<dbReference type="Pfam" id="PF04923">
    <property type="entry name" value="Ninjurin"/>
    <property type="match status" value="1"/>
</dbReference>
<accession>A0A814E1S7</accession>
<name>A0A814E1S7_ADIRI</name>
<evidence type="ECO:0000256" key="1">
    <source>
        <dbReference type="ARBA" id="ARBA00004141"/>
    </source>
</evidence>
<organism evidence="9 10">
    <name type="scientific">Adineta ricciae</name>
    <name type="common">Rotifer</name>
    <dbReference type="NCBI Taxonomy" id="249248"/>
    <lineage>
        <taxon>Eukaryota</taxon>
        <taxon>Metazoa</taxon>
        <taxon>Spiralia</taxon>
        <taxon>Gnathifera</taxon>
        <taxon>Rotifera</taxon>
        <taxon>Eurotatoria</taxon>
        <taxon>Bdelloidea</taxon>
        <taxon>Adinetida</taxon>
        <taxon>Adinetidae</taxon>
        <taxon>Adineta</taxon>
    </lineage>
</organism>
<dbReference type="GO" id="GO:0042246">
    <property type="term" value="P:tissue regeneration"/>
    <property type="evidence" value="ECO:0007669"/>
    <property type="project" value="InterPro"/>
</dbReference>